<evidence type="ECO:0000259" key="7">
    <source>
        <dbReference type="Pfam" id="PF01281"/>
    </source>
</evidence>
<keyword evidence="3" id="KW-0694">RNA-binding</keyword>
<evidence type="ECO:0000256" key="5">
    <source>
        <dbReference type="ARBA" id="ARBA00023274"/>
    </source>
</evidence>
<sequence>MGKKVKVVIKTSKFKEQKKGNIINVSPGYAFNYLIPNNIAEIATAKKIKHFNMFAKIEEQQKKINLIENKRIENKIIKIAKITVYKKQGENNLIFGSIKEKDINDWIKKYININLEKKQIILDNINKVGINLIKIQIKTGIELPIKVYCLPNNI</sequence>
<keyword evidence="9" id="KW-0934">Plastid</keyword>
<organism evidence="9">
    <name type="scientific">Chondria sp.</name>
    <name type="common">in: red algae</name>
    <dbReference type="NCBI Taxonomy" id="1982705"/>
    <lineage>
        <taxon>Eukaryota</taxon>
        <taxon>Rhodophyta</taxon>
        <taxon>Florideophyceae</taxon>
        <taxon>Rhodymeniophycidae</taxon>
        <taxon>Ceramiales</taxon>
        <taxon>Rhodomelaceae</taxon>
        <taxon>Chondrieae</taxon>
        <taxon>Chondria</taxon>
    </lineage>
</organism>
<dbReference type="SUPFAM" id="SSF55653">
    <property type="entry name" value="Ribosomal protein L9 C-domain"/>
    <property type="match status" value="1"/>
</dbReference>
<evidence type="ECO:0000256" key="2">
    <source>
        <dbReference type="ARBA" id="ARBA00022730"/>
    </source>
</evidence>
<evidence type="ECO:0000256" key="3">
    <source>
        <dbReference type="ARBA" id="ARBA00022884"/>
    </source>
</evidence>
<evidence type="ECO:0000256" key="6">
    <source>
        <dbReference type="ARBA" id="ARBA00035427"/>
    </source>
</evidence>
<dbReference type="GO" id="GO:0005840">
    <property type="term" value="C:ribosome"/>
    <property type="evidence" value="ECO:0007669"/>
    <property type="project" value="UniProtKB-KW"/>
</dbReference>
<dbReference type="InterPro" id="IPR020594">
    <property type="entry name" value="Ribosomal_bL9_bac/chp"/>
</dbReference>
<dbReference type="NCBIfam" id="TIGR00158">
    <property type="entry name" value="L9"/>
    <property type="match status" value="1"/>
</dbReference>
<dbReference type="Pfam" id="PF03948">
    <property type="entry name" value="Ribosomal_L9_C"/>
    <property type="match status" value="1"/>
</dbReference>
<dbReference type="AlphaFoldDB" id="A0A1Z1MRK7"/>
<evidence type="ECO:0000256" key="4">
    <source>
        <dbReference type="ARBA" id="ARBA00022980"/>
    </source>
</evidence>
<dbReference type="InterPro" id="IPR000244">
    <property type="entry name" value="Ribosomal_bL9"/>
</dbReference>
<dbReference type="InterPro" id="IPR009027">
    <property type="entry name" value="Ribosomal_bL9/RNase_H1_N"/>
</dbReference>
<keyword evidence="9" id="KW-0150">Chloroplast</keyword>
<dbReference type="GO" id="GO:0006412">
    <property type="term" value="P:translation"/>
    <property type="evidence" value="ECO:0007669"/>
    <property type="project" value="InterPro"/>
</dbReference>
<dbReference type="InterPro" id="IPR036791">
    <property type="entry name" value="Ribosomal_bL9_C_sf"/>
</dbReference>
<dbReference type="InterPro" id="IPR036935">
    <property type="entry name" value="Ribosomal_bL9_N_sf"/>
</dbReference>
<dbReference type="GO" id="GO:0003735">
    <property type="term" value="F:structural constituent of ribosome"/>
    <property type="evidence" value="ECO:0007669"/>
    <property type="project" value="InterPro"/>
</dbReference>
<comment type="similarity">
    <text evidence="1">Belongs to the bacterial ribosomal protein bL9 family.</text>
</comment>
<dbReference type="Pfam" id="PF01281">
    <property type="entry name" value="Ribosomal_L9_N"/>
    <property type="match status" value="1"/>
</dbReference>
<feature type="domain" description="Large ribosomal subunit protein bL9 C-terminal" evidence="8">
    <location>
        <begin position="71"/>
        <end position="147"/>
    </location>
</feature>
<protein>
    <recommendedName>
        <fullName evidence="6">50S ribosomal protein L9, chloroplastic</fullName>
    </recommendedName>
</protein>
<dbReference type="GO" id="GO:1990904">
    <property type="term" value="C:ribonucleoprotein complex"/>
    <property type="evidence" value="ECO:0007669"/>
    <property type="project" value="UniProtKB-KW"/>
</dbReference>
<dbReference type="InterPro" id="IPR020069">
    <property type="entry name" value="Ribosomal_bL9_C"/>
</dbReference>
<keyword evidence="4 9" id="KW-0689">Ribosomal protein</keyword>
<dbReference type="SUPFAM" id="SSF55658">
    <property type="entry name" value="L9 N-domain-like"/>
    <property type="match status" value="1"/>
</dbReference>
<dbReference type="PANTHER" id="PTHR21368">
    <property type="entry name" value="50S RIBOSOMAL PROTEIN L9"/>
    <property type="match status" value="1"/>
</dbReference>
<dbReference type="InterPro" id="IPR020070">
    <property type="entry name" value="Ribosomal_bL9_N"/>
</dbReference>
<geneLocation type="chloroplast" evidence="9"/>
<evidence type="ECO:0000256" key="1">
    <source>
        <dbReference type="ARBA" id="ARBA00010605"/>
    </source>
</evidence>
<keyword evidence="2" id="KW-0699">rRNA-binding</keyword>
<dbReference type="Gene3D" id="3.10.430.100">
    <property type="entry name" value="Ribosomal protein L9, C-terminal domain"/>
    <property type="match status" value="1"/>
</dbReference>
<reference evidence="9" key="1">
    <citation type="journal article" date="2017" name="J. Phycol.">
        <title>Analysis of chloroplast genomes and a supermatrix inform reclassification of the Rhodomelaceae (Rhodophyta).</title>
        <authorList>
            <person name="Diaz-Tapia P."/>
            <person name="Maggs C.A."/>
            <person name="West J.A."/>
            <person name="Verbruggen H."/>
        </authorList>
    </citation>
    <scope>NUCLEOTIDE SEQUENCE</scope>
    <source>
        <strain evidence="9">PD1582</strain>
    </source>
</reference>
<dbReference type="EMBL" id="MF101451">
    <property type="protein sequence ID" value="ARW68381.1"/>
    <property type="molecule type" value="Genomic_DNA"/>
</dbReference>
<proteinExistence type="inferred from homology"/>
<dbReference type="GO" id="GO:0019843">
    <property type="term" value="F:rRNA binding"/>
    <property type="evidence" value="ECO:0007669"/>
    <property type="project" value="UniProtKB-KW"/>
</dbReference>
<dbReference type="Gene3D" id="3.40.5.10">
    <property type="entry name" value="Ribosomal protein L9, N-terminal domain"/>
    <property type="match status" value="1"/>
</dbReference>
<feature type="domain" description="Ribosomal protein L9" evidence="7">
    <location>
        <begin position="18"/>
        <end position="51"/>
    </location>
</feature>
<keyword evidence="5" id="KW-0687">Ribonucleoprotein</keyword>
<evidence type="ECO:0000259" key="8">
    <source>
        <dbReference type="Pfam" id="PF03948"/>
    </source>
</evidence>
<accession>A0A1Z1MRK7</accession>
<name>A0A1Z1MRK7_9FLOR</name>
<gene>
    <name evidence="9" type="primary">rpl9</name>
</gene>
<evidence type="ECO:0000313" key="9">
    <source>
        <dbReference type="EMBL" id="ARW68381.1"/>
    </source>
</evidence>